<feature type="transmembrane region" description="Helical" evidence="5">
    <location>
        <begin position="233"/>
        <end position="253"/>
    </location>
</feature>
<dbReference type="EMBL" id="JACYTP010000002">
    <property type="protein sequence ID" value="MBD8511705.1"/>
    <property type="molecule type" value="Genomic_DNA"/>
</dbReference>
<keyword evidence="2 5" id="KW-0812">Transmembrane</keyword>
<evidence type="ECO:0000256" key="4">
    <source>
        <dbReference type="ARBA" id="ARBA00023136"/>
    </source>
</evidence>
<name>A0ABR9BGM5_9GAMM</name>
<keyword evidence="4 5" id="KW-0472">Membrane</keyword>
<evidence type="ECO:0000313" key="8">
    <source>
        <dbReference type="EMBL" id="MBD8511705.1"/>
    </source>
</evidence>
<evidence type="ECO:0000313" key="9">
    <source>
        <dbReference type="Proteomes" id="UP000649768"/>
    </source>
</evidence>
<feature type="transmembrane region" description="Helical" evidence="5">
    <location>
        <begin position="206"/>
        <end position="226"/>
    </location>
</feature>
<protein>
    <submittedName>
        <fullName evidence="8">DMT family transporter</fullName>
    </submittedName>
</protein>
<feature type="chain" id="PRO_5045565626" evidence="6">
    <location>
        <begin position="18"/>
        <end position="286"/>
    </location>
</feature>
<evidence type="ECO:0000256" key="2">
    <source>
        <dbReference type="ARBA" id="ARBA00022692"/>
    </source>
</evidence>
<feature type="transmembrane region" description="Helical" evidence="5">
    <location>
        <begin position="93"/>
        <end position="112"/>
    </location>
</feature>
<evidence type="ECO:0000259" key="7">
    <source>
        <dbReference type="Pfam" id="PF00892"/>
    </source>
</evidence>
<feature type="signal peptide" evidence="6">
    <location>
        <begin position="1"/>
        <end position="17"/>
    </location>
</feature>
<feature type="transmembrane region" description="Helical" evidence="5">
    <location>
        <begin position="176"/>
        <end position="194"/>
    </location>
</feature>
<dbReference type="Proteomes" id="UP000649768">
    <property type="component" value="Unassembled WGS sequence"/>
</dbReference>
<dbReference type="InterPro" id="IPR050638">
    <property type="entry name" value="AA-Vitamin_Transporters"/>
</dbReference>
<evidence type="ECO:0000256" key="1">
    <source>
        <dbReference type="ARBA" id="ARBA00004141"/>
    </source>
</evidence>
<gene>
    <name evidence="8" type="ORF">IFO68_03180</name>
</gene>
<comment type="subcellular location">
    <subcellularLocation>
        <location evidence="1">Membrane</location>
        <topology evidence="1">Multi-pass membrane protein</topology>
    </subcellularLocation>
</comment>
<evidence type="ECO:0000256" key="6">
    <source>
        <dbReference type="SAM" id="SignalP"/>
    </source>
</evidence>
<feature type="transmembrane region" description="Helical" evidence="5">
    <location>
        <begin position="145"/>
        <end position="164"/>
    </location>
</feature>
<dbReference type="InterPro" id="IPR000620">
    <property type="entry name" value="EamA_dom"/>
</dbReference>
<keyword evidence="6" id="KW-0732">Signal</keyword>
<accession>A0ABR9BGM5</accession>
<keyword evidence="3 5" id="KW-1133">Transmembrane helix</keyword>
<feature type="domain" description="EamA" evidence="7">
    <location>
        <begin position="148"/>
        <end position="276"/>
    </location>
</feature>
<organism evidence="8 9">
    <name type="scientific">Photobacterium arenosum</name>
    <dbReference type="NCBI Taxonomy" id="2774143"/>
    <lineage>
        <taxon>Bacteria</taxon>
        <taxon>Pseudomonadati</taxon>
        <taxon>Pseudomonadota</taxon>
        <taxon>Gammaproteobacteria</taxon>
        <taxon>Vibrionales</taxon>
        <taxon>Vibrionaceae</taxon>
        <taxon>Photobacterium</taxon>
    </lineage>
</organism>
<dbReference type="PANTHER" id="PTHR32322">
    <property type="entry name" value="INNER MEMBRANE TRANSPORTER"/>
    <property type="match status" value="1"/>
</dbReference>
<evidence type="ECO:0000256" key="5">
    <source>
        <dbReference type="SAM" id="Phobius"/>
    </source>
</evidence>
<dbReference type="InterPro" id="IPR037185">
    <property type="entry name" value="EmrE-like"/>
</dbReference>
<dbReference type="PANTHER" id="PTHR32322:SF9">
    <property type="entry name" value="AMINO-ACID METABOLITE EFFLUX PUMP-RELATED"/>
    <property type="match status" value="1"/>
</dbReference>
<feature type="transmembrane region" description="Helical" evidence="5">
    <location>
        <begin position="259"/>
        <end position="278"/>
    </location>
</feature>
<feature type="domain" description="EamA" evidence="7">
    <location>
        <begin position="6"/>
        <end position="137"/>
    </location>
</feature>
<evidence type="ECO:0000256" key="3">
    <source>
        <dbReference type="ARBA" id="ARBA00022989"/>
    </source>
</evidence>
<feature type="transmembrane region" description="Helical" evidence="5">
    <location>
        <begin position="38"/>
        <end position="55"/>
    </location>
</feature>
<feature type="transmembrane region" description="Helical" evidence="5">
    <location>
        <begin position="67"/>
        <end position="87"/>
    </location>
</feature>
<feature type="transmembrane region" description="Helical" evidence="5">
    <location>
        <begin position="119"/>
        <end position="139"/>
    </location>
</feature>
<reference evidence="8 9" key="1">
    <citation type="submission" date="2020-09" db="EMBL/GenBank/DDBJ databases">
        <title>Photobacterium sp. CAU 1568 isolated from sand of Sido Beach.</title>
        <authorList>
            <person name="Kim W."/>
        </authorList>
    </citation>
    <scope>NUCLEOTIDE SEQUENCE [LARGE SCALE GENOMIC DNA]</scope>
    <source>
        <strain evidence="8 9">CAU 1568</strain>
    </source>
</reference>
<proteinExistence type="predicted"/>
<sequence length="286" mass="29737">MSVKILLLTGLAMLAFAANSLLNRVALSDTTIDPASFTLIRLLAGALFLWLIHAYRHSSKKHRASVGGNWLSALALFIYAAGFSFAYLSLTAATGALLLFAAVQITMMAVALSKGERLTSLQVIGFTLALAGLVVLLLPGVSAPSWQGAVLMLMAGVAWGAYTLRGKGATDPLQTTAGNFLRAVPFGLACWLIWGKTELDVLGVWYAVLSGGLASGVGYAIWYTVLPSLSAMIAATVQLSVPVLAAVGGVLMLSEPVTLRLLVASMAILGGIAMVIGARKVTNSGQ</sequence>
<keyword evidence="9" id="KW-1185">Reference proteome</keyword>
<comment type="caution">
    <text evidence="8">The sequence shown here is derived from an EMBL/GenBank/DDBJ whole genome shotgun (WGS) entry which is preliminary data.</text>
</comment>
<dbReference type="SUPFAM" id="SSF103481">
    <property type="entry name" value="Multidrug resistance efflux transporter EmrE"/>
    <property type="match status" value="2"/>
</dbReference>
<dbReference type="Pfam" id="PF00892">
    <property type="entry name" value="EamA"/>
    <property type="match status" value="2"/>
</dbReference>